<sequence>MPDDGGDAVSVWRCAAFFLLLSGERLGLNDLRSYRSNRSSDKTPWLWSCMLQKKTRMLLRSLSQLSTRV</sequence>
<dbReference type="AlphaFoldDB" id="A0AAD3Y1S3"/>
<reference evidence="1" key="1">
    <citation type="submission" date="2023-05" db="EMBL/GenBank/DDBJ databases">
        <title>Nepenthes gracilis genome sequencing.</title>
        <authorList>
            <person name="Fukushima K."/>
        </authorList>
    </citation>
    <scope>NUCLEOTIDE SEQUENCE</scope>
    <source>
        <strain evidence="1">SING2019-196</strain>
    </source>
</reference>
<evidence type="ECO:0000313" key="1">
    <source>
        <dbReference type="EMBL" id="GMH23836.1"/>
    </source>
</evidence>
<organism evidence="1 2">
    <name type="scientific">Nepenthes gracilis</name>
    <name type="common">Slender pitcher plant</name>
    <dbReference type="NCBI Taxonomy" id="150966"/>
    <lineage>
        <taxon>Eukaryota</taxon>
        <taxon>Viridiplantae</taxon>
        <taxon>Streptophyta</taxon>
        <taxon>Embryophyta</taxon>
        <taxon>Tracheophyta</taxon>
        <taxon>Spermatophyta</taxon>
        <taxon>Magnoliopsida</taxon>
        <taxon>eudicotyledons</taxon>
        <taxon>Gunneridae</taxon>
        <taxon>Pentapetalae</taxon>
        <taxon>Caryophyllales</taxon>
        <taxon>Nepenthaceae</taxon>
        <taxon>Nepenthes</taxon>
    </lineage>
</organism>
<accession>A0AAD3Y1S3</accession>
<gene>
    <name evidence="1" type="ORF">Nepgr_025679</name>
</gene>
<dbReference type="Proteomes" id="UP001279734">
    <property type="component" value="Unassembled WGS sequence"/>
</dbReference>
<keyword evidence="2" id="KW-1185">Reference proteome</keyword>
<comment type="caution">
    <text evidence="1">The sequence shown here is derived from an EMBL/GenBank/DDBJ whole genome shotgun (WGS) entry which is preliminary data.</text>
</comment>
<evidence type="ECO:0000313" key="2">
    <source>
        <dbReference type="Proteomes" id="UP001279734"/>
    </source>
</evidence>
<name>A0AAD3Y1S3_NEPGR</name>
<proteinExistence type="predicted"/>
<protein>
    <submittedName>
        <fullName evidence="1">Uncharacterized protein</fullName>
    </submittedName>
</protein>
<dbReference type="EMBL" id="BSYO01000027">
    <property type="protein sequence ID" value="GMH23836.1"/>
    <property type="molecule type" value="Genomic_DNA"/>
</dbReference>